<evidence type="ECO:0000256" key="1">
    <source>
        <dbReference type="SAM" id="Phobius"/>
    </source>
</evidence>
<proteinExistence type="predicted"/>
<reference evidence="3 4" key="1">
    <citation type="journal article" date="2016" name="Genome Biol. Evol.">
        <title>Gene Family Evolution Reflects Adaptation to Soil Environmental Stressors in the Genome of the Collembolan Orchesella cincta.</title>
        <authorList>
            <person name="Faddeeva-Vakhrusheva A."/>
            <person name="Derks M.F."/>
            <person name="Anvar S.Y."/>
            <person name="Agamennone V."/>
            <person name="Suring W."/>
            <person name="Smit S."/>
            <person name="van Straalen N.M."/>
            <person name="Roelofs D."/>
        </authorList>
    </citation>
    <scope>NUCLEOTIDE SEQUENCE [LARGE SCALE GENOMIC DNA]</scope>
    <source>
        <tissue evidence="3">Mixed pool</tissue>
    </source>
</reference>
<dbReference type="InterPro" id="IPR004255">
    <property type="entry name" value="O-acyltransferase_WSD1_N"/>
</dbReference>
<feature type="transmembrane region" description="Helical" evidence="1">
    <location>
        <begin position="228"/>
        <end position="250"/>
    </location>
</feature>
<dbReference type="Proteomes" id="UP000094527">
    <property type="component" value="Unassembled WGS sequence"/>
</dbReference>
<protein>
    <recommendedName>
        <fullName evidence="2">O-acyltransferase WSD1-like N-terminal domain-containing protein</fullName>
    </recommendedName>
</protein>
<dbReference type="EMBL" id="LJIJ01004271">
    <property type="protein sequence ID" value="ODM88002.1"/>
    <property type="molecule type" value="Genomic_DNA"/>
</dbReference>
<keyword evidence="1" id="KW-0812">Transmembrane</keyword>
<feature type="transmembrane region" description="Helical" evidence="1">
    <location>
        <begin position="197"/>
        <end position="216"/>
    </location>
</feature>
<dbReference type="AlphaFoldDB" id="A0A1D2M518"/>
<gene>
    <name evidence="3" type="ORF">Ocin01_18680</name>
</gene>
<dbReference type="GO" id="GO:0045017">
    <property type="term" value="P:glycerolipid biosynthetic process"/>
    <property type="evidence" value="ECO:0007669"/>
    <property type="project" value="InterPro"/>
</dbReference>
<organism evidence="3 4">
    <name type="scientific">Orchesella cincta</name>
    <name type="common">Springtail</name>
    <name type="synonym">Podura cincta</name>
    <dbReference type="NCBI Taxonomy" id="48709"/>
    <lineage>
        <taxon>Eukaryota</taxon>
        <taxon>Metazoa</taxon>
        <taxon>Ecdysozoa</taxon>
        <taxon>Arthropoda</taxon>
        <taxon>Hexapoda</taxon>
        <taxon>Collembola</taxon>
        <taxon>Entomobryomorpha</taxon>
        <taxon>Entomobryoidea</taxon>
        <taxon>Orchesellidae</taxon>
        <taxon>Orchesellinae</taxon>
        <taxon>Orchesella</taxon>
    </lineage>
</organism>
<dbReference type="OMA" id="INFERIM"/>
<comment type="caution">
    <text evidence="3">The sequence shown here is derived from an EMBL/GenBank/DDBJ whole genome shotgun (WGS) entry which is preliminary data.</text>
</comment>
<dbReference type="GO" id="GO:0004144">
    <property type="term" value="F:diacylglycerol O-acyltransferase activity"/>
    <property type="evidence" value="ECO:0007669"/>
    <property type="project" value="InterPro"/>
</dbReference>
<evidence type="ECO:0000259" key="2">
    <source>
        <dbReference type="Pfam" id="PF03007"/>
    </source>
</evidence>
<feature type="domain" description="O-acyltransferase WSD1-like N-terminal" evidence="2">
    <location>
        <begin position="115"/>
        <end position="208"/>
    </location>
</feature>
<accession>A0A1D2M518</accession>
<keyword evidence="1" id="KW-0472">Membrane</keyword>
<dbReference type="Pfam" id="PF03007">
    <property type="entry name" value="WS_DGAT_cat"/>
    <property type="match status" value="1"/>
</dbReference>
<keyword evidence="1" id="KW-1133">Transmembrane helix</keyword>
<feature type="transmembrane region" description="Helical" evidence="1">
    <location>
        <begin position="6"/>
        <end position="29"/>
    </location>
</feature>
<evidence type="ECO:0000313" key="4">
    <source>
        <dbReference type="Proteomes" id="UP000094527"/>
    </source>
</evidence>
<name>A0A1D2M518_ORCCI</name>
<keyword evidence="4" id="KW-1185">Reference proteome</keyword>
<sequence>METRGFFQFISSIILYIFIVPIIYILLFVNEVVRFIVSIHLRIKYNGNVVLVSDGADGFWAFKHPARTRMGIIALMLDKSIPIETLQKNFNDSVFQLKSPNGKRIYSKLENILVLKCGYACWQKDERFDLNNHFRSFSTSKVYNKLEMQQEIAQMAQDMSEERPQWEFISVPRFVDSDDDSEKSVFIFRFQHAYMDGFSYITMMNHVTSGFTYYFHPLEFRIPFWKNFLFYTNAVIFGPYAAVLLLFNVFDNSWPQRESGMSNKTVLNYSWTKSMDLGVLKTLRKRLNHPTIPTILENAFVSAALEVLGRERVPKKVSNAEVVALLPYPNISPQNRLTVFIYKMNSLQPALERIKTSKTESWKGLTGPWIPLFSLIKRLMGRQSMPFQPFLMGRGSMPLLFSNVPVSKTKFSFMNTAEVVDVLAFTPQQTNTGITLCSRVYENSVKMTAVALSTWLTEKELEDIIERIPQLLDEWVDELGSEDEAV</sequence>
<evidence type="ECO:0000313" key="3">
    <source>
        <dbReference type="EMBL" id="ODM88002.1"/>
    </source>
</evidence>